<dbReference type="InterPro" id="IPR012338">
    <property type="entry name" value="Beta-lactam/transpept-like"/>
</dbReference>
<dbReference type="SUPFAM" id="SSF56601">
    <property type="entry name" value="beta-lactamase/transpeptidase-like"/>
    <property type="match status" value="1"/>
</dbReference>
<feature type="domain" description="Beta-lactamase-related" evidence="1">
    <location>
        <begin position="24"/>
        <end position="230"/>
    </location>
</feature>
<evidence type="ECO:0000259" key="1">
    <source>
        <dbReference type="Pfam" id="PF00144"/>
    </source>
</evidence>
<protein>
    <submittedName>
        <fullName evidence="2">Beta-lactamase family protein</fullName>
    </submittedName>
</protein>
<dbReference type="Pfam" id="PF00144">
    <property type="entry name" value="Beta-lactamase"/>
    <property type="match status" value="1"/>
</dbReference>
<dbReference type="PANTHER" id="PTHR46825:SF8">
    <property type="entry name" value="BETA-LACTAMASE-RELATED"/>
    <property type="match status" value="1"/>
</dbReference>
<dbReference type="PANTHER" id="PTHR46825">
    <property type="entry name" value="D-ALANYL-D-ALANINE-CARBOXYPEPTIDASE/ENDOPEPTIDASE AMPH"/>
    <property type="match status" value="1"/>
</dbReference>
<organism evidence="2 3">
    <name type="scientific">Streptomyces anulatus</name>
    <name type="common">Streptomyces chrysomallus</name>
    <dbReference type="NCBI Taxonomy" id="1892"/>
    <lineage>
        <taxon>Bacteria</taxon>
        <taxon>Bacillati</taxon>
        <taxon>Actinomycetota</taxon>
        <taxon>Actinomycetes</taxon>
        <taxon>Kitasatosporales</taxon>
        <taxon>Streptomycetaceae</taxon>
        <taxon>Streptomyces</taxon>
    </lineage>
</organism>
<dbReference type="Proteomes" id="UP000470951">
    <property type="component" value="Unassembled WGS sequence"/>
</dbReference>
<name>A0A7K3RLZ1_STRAQ</name>
<proteinExistence type="predicted"/>
<gene>
    <name evidence="2" type="ORF">G3I58_34800</name>
</gene>
<evidence type="ECO:0000313" key="3">
    <source>
        <dbReference type="Proteomes" id="UP000470951"/>
    </source>
</evidence>
<dbReference type="InterPro" id="IPR001466">
    <property type="entry name" value="Beta-lactam-related"/>
</dbReference>
<accession>A0A7K3RLZ1</accession>
<evidence type="ECO:0000313" key="2">
    <source>
        <dbReference type="EMBL" id="NEC03112.1"/>
    </source>
</evidence>
<dbReference type="Gene3D" id="3.40.710.10">
    <property type="entry name" value="DD-peptidase/beta-lactamase superfamily"/>
    <property type="match status" value="1"/>
</dbReference>
<sequence length="281" mass="30272">MPQVPACILSSSHEPQVSHGHDLDRFVQIGSLTKPLTGTLLVQLASTGTLQLDDPLEQFLPAPVGTGITLRHLAEHTAALPRVPPRLRRSDPYVDFDAGSLDSVVRNLNSFTTGTPGQKAEYSNLGYALLGAALASAARAPYEELLHEHVLAPLDLTAITSNPPPDNQLSGRGFLGRHLRPWTMNGAILPAGGLWATPRDTAHLLTRLLVERRLGEPAPSWQTTGRLRWHDGATRGASVFAGAMDDGTWVVVHRLSGQPLPTEKMAAQVLKNAVTETSREI</sequence>
<dbReference type="AlphaFoldDB" id="A0A7K3RLZ1"/>
<dbReference type="RefSeq" id="WP_164221015.1">
    <property type="nucleotide sequence ID" value="NZ_CP086102.1"/>
</dbReference>
<dbReference type="InterPro" id="IPR050491">
    <property type="entry name" value="AmpC-like"/>
</dbReference>
<dbReference type="EMBL" id="JAAGMS010000385">
    <property type="protein sequence ID" value="NEC03112.1"/>
    <property type="molecule type" value="Genomic_DNA"/>
</dbReference>
<reference evidence="2 3" key="1">
    <citation type="submission" date="2020-01" db="EMBL/GenBank/DDBJ databases">
        <title>Insect and environment-associated Actinomycetes.</title>
        <authorList>
            <person name="Currrie C."/>
            <person name="Chevrette M."/>
            <person name="Carlson C."/>
            <person name="Stubbendieck R."/>
            <person name="Wendt-Pienkowski E."/>
        </authorList>
    </citation>
    <scope>NUCLEOTIDE SEQUENCE [LARGE SCALE GENOMIC DNA]</scope>
    <source>
        <strain evidence="2 3">SID7903</strain>
    </source>
</reference>
<comment type="caution">
    <text evidence="2">The sequence shown here is derived from an EMBL/GenBank/DDBJ whole genome shotgun (WGS) entry which is preliminary data.</text>
</comment>